<protein>
    <submittedName>
        <fullName evidence="1">Uncharacterized protein</fullName>
    </submittedName>
</protein>
<dbReference type="InterPro" id="IPR046044">
    <property type="entry name" value="DUF6002"/>
</dbReference>
<name>A0A229SI01_9PSEU</name>
<proteinExistence type="predicted"/>
<comment type="caution">
    <text evidence="1">The sequence shown here is derived from an EMBL/GenBank/DDBJ whole genome shotgun (WGS) entry which is preliminary data.</text>
</comment>
<dbReference type="Proteomes" id="UP000215223">
    <property type="component" value="Unassembled WGS sequence"/>
</dbReference>
<gene>
    <name evidence="1" type="ORF">CFP71_02895</name>
</gene>
<dbReference type="OrthoDB" id="4287124at2"/>
<sequence length="466" mass="50776">MHRAELNVPDAFARYWTELEEALARTEARRSAAPGGPTRFSPPFRFPPRGELPDGATAASALALGSLGEYRGKQLRYLDLARNPGTRTTKSFGSLAIVLRAVAHTRATGEPIMLVTPSSANKASALRDAVGHAYQVGLATPRTLRVSVVIPATGLPKLWASTLDTDANLRSSNPICVCDAEDPEVVKELVREFSGRDAERIAGESGFRLWESQHIDNYLVADVVRGFAEFDAWGVPRNPRLHVHAVSSAYGLLGHALGARIRGAGAPANYLLIQHLATPDLVLWSHTGRMDEADLPSYTFDPTTNRYRQDESPYFPPTVEDLHECVEPTFYTRRPPTVDQIADWLPGAKGRGMVVSREECRSRYPEVAERLAVHTQVRPAASAAEVREWSTIMAVTGAMNAIDRGLVAEDEIVIHGSGCYDATDVGTRPSEFVRPVASAADVADIVTRACLHPADDARLVRASTNR</sequence>
<dbReference type="EMBL" id="NMQT01000011">
    <property type="protein sequence ID" value="OXM58503.1"/>
    <property type="molecule type" value="Genomic_DNA"/>
</dbReference>
<reference evidence="1 2" key="1">
    <citation type="submission" date="2017-07" db="EMBL/GenBank/DDBJ databases">
        <title>Amycolatopsis thailandensis Genome sequencing and assembly.</title>
        <authorList>
            <person name="Kaur N."/>
            <person name="Mayilraj S."/>
        </authorList>
    </citation>
    <scope>NUCLEOTIDE SEQUENCE [LARGE SCALE GENOMIC DNA]</scope>
    <source>
        <strain evidence="1 2">JCM 16380</strain>
    </source>
</reference>
<dbReference type="RefSeq" id="WP_093932264.1">
    <property type="nucleotide sequence ID" value="NZ_NMQT01000011.1"/>
</dbReference>
<evidence type="ECO:0000313" key="2">
    <source>
        <dbReference type="Proteomes" id="UP000215223"/>
    </source>
</evidence>
<keyword evidence="2" id="KW-1185">Reference proteome</keyword>
<accession>A0A229SI01</accession>
<dbReference type="Pfam" id="PF19465">
    <property type="entry name" value="DUF6002"/>
    <property type="match status" value="1"/>
</dbReference>
<dbReference type="AlphaFoldDB" id="A0A229SI01"/>
<evidence type="ECO:0000313" key="1">
    <source>
        <dbReference type="EMBL" id="OXM58503.1"/>
    </source>
</evidence>
<organism evidence="1 2">
    <name type="scientific">Amycolatopsis thailandensis</name>
    <dbReference type="NCBI Taxonomy" id="589330"/>
    <lineage>
        <taxon>Bacteria</taxon>
        <taxon>Bacillati</taxon>
        <taxon>Actinomycetota</taxon>
        <taxon>Actinomycetes</taxon>
        <taxon>Pseudonocardiales</taxon>
        <taxon>Pseudonocardiaceae</taxon>
        <taxon>Amycolatopsis</taxon>
    </lineage>
</organism>